<dbReference type="RefSeq" id="WP_103901596.1">
    <property type="nucleotide sequence ID" value="NZ_PQWB01000017.1"/>
</dbReference>
<reference evidence="10" key="1">
    <citation type="submission" date="2018-02" db="EMBL/GenBank/DDBJ databases">
        <authorList>
            <person name="O'Hara-Hanley K."/>
            <person name="Soby S."/>
        </authorList>
    </citation>
    <scope>NUCLEOTIDE SEQUENCE [LARGE SCALE GENOMIC DNA]</scope>
    <source>
        <strain evidence="10">MWU14-2602</strain>
    </source>
</reference>
<dbReference type="Gene3D" id="2.40.10.340">
    <property type="entry name" value="Rod shape-determining protein MreC, domain 1"/>
    <property type="match status" value="1"/>
</dbReference>
<evidence type="ECO:0000259" key="8">
    <source>
        <dbReference type="Pfam" id="PF04085"/>
    </source>
</evidence>
<protein>
    <recommendedName>
        <fullName evidence="2 5">Cell shape-determining protein MreC</fullName>
    </recommendedName>
    <alternativeName>
        <fullName evidence="4 5">Cell shape protein MreC</fullName>
    </alternativeName>
</protein>
<dbReference type="OrthoDB" id="9808025at2"/>
<dbReference type="InterPro" id="IPR055342">
    <property type="entry name" value="MreC_beta-barrel_core"/>
</dbReference>
<gene>
    <name evidence="9" type="ORF">C2I19_04915</name>
</gene>
<evidence type="ECO:0000256" key="6">
    <source>
        <dbReference type="SAM" id="Coils"/>
    </source>
</evidence>
<organism evidence="9 10">
    <name type="scientific">Chromobacterium alticapitis</name>
    <dbReference type="NCBI Taxonomy" id="2073169"/>
    <lineage>
        <taxon>Bacteria</taxon>
        <taxon>Pseudomonadati</taxon>
        <taxon>Pseudomonadota</taxon>
        <taxon>Betaproteobacteria</taxon>
        <taxon>Neisseriales</taxon>
        <taxon>Chromobacteriaceae</taxon>
        <taxon>Chromobacterium</taxon>
    </lineage>
</organism>
<dbReference type="NCBIfam" id="TIGR00219">
    <property type="entry name" value="mreC"/>
    <property type="match status" value="1"/>
</dbReference>
<evidence type="ECO:0000313" key="9">
    <source>
        <dbReference type="EMBL" id="POZ63152.1"/>
    </source>
</evidence>
<keyword evidence="6" id="KW-0175">Coiled coil</keyword>
<feature type="domain" description="Rod shape-determining protein MreC beta-barrel core" evidence="8">
    <location>
        <begin position="133"/>
        <end position="271"/>
    </location>
</feature>
<evidence type="ECO:0000256" key="7">
    <source>
        <dbReference type="SAM" id="MobiDB-lite"/>
    </source>
</evidence>
<evidence type="ECO:0000256" key="3">
    <source>
        <dbReference type="ARBA" id="ARBA00022960"/>
    </source>
</evidence>
<accession>A0A2S5DJI4</accession>
<dbReference type="AlphaFoldDB" id="A0A2S5DJI4"/>
<dbReference type="PIRSF" id="PIRSF038471">
    <property type="entry name" value="MreC"/>
    <property type="match status" value="1"/>
</dbReference>
<dbReference type="Gene3D" id="2.40.10.350">
    <property type="entry name" value="Rod shape-determining protein MreC, domain 2"/>
    <property type="match status" value="1"/>
</dbReference>
<feature type="compositionally biased region" description="Basic and acidic residues" evidence="7">
    <location>
        <begin position="288"/>
        <end position="302"/>
    </location>
</feature>
<proteinExistence type="inferred from homology"/>
<dbReference type="EMBL" id="PQWB01000017">
    <property type="protein sequence ID" value="POZ63152.1"/>
    <property type="molecule type" value="Genomic_DNA"/>
</dbReference>
<sequence>MDFANTPSFFRSGPPPAARLAMSVLASLALLIGDSRYALMEQTREGLSLALYPVQRAVNLPAQAMRHVGDYLTSQTELKQENTELRARQLQMSAQLSRLQSLERELNELRQLNAIHAQRDDAAQIAETLYTGRDPFSYKIIIDKGADAKLLPGQPVVDARGLLGQVTRVQPLTAEVTLIIDKNQMVPVMLERTSERAILYGYGGGVELRYLPQNSDVKEGDKVVTSGLDGVYPEGIPVATVTRVEHNTGATFARIAALPLAGVQQTRYVLALQAKQTPARPAEPPPLPDKKTKGGKKTADEE</sequence>
<keyword evidence="3 5" id="KW-0133">Cell shape</keyword>
<dbReference type="InterPro" id="IPR042177">
    <property type="entry name" value="Cell/Rod_1"/>
</dbReference>
<comment type="similarity">
    <text evidence="1 5">Belongs to the MreC family.</text>
</comment>
<dbReference type="GO" id="GO:0008360">
    <property type="term" value="P:regulation of cell shape"/>
    <property type="evidence" value="ECO:0007669"/>
    <property type="project" value="UniProtKB-KW"/>
</dbReference>
<evidence type="ECO:0000256" key="2">
    <source>
        <dbReference type="ARBA" id="ARBA00013855"/>
    </source>
</evidence>
<evidence type="ECO:0000256" key="1">
    <source>
        <dbReference type="ARBA" id="ARBA00009369"/>
    </source>
</evidence>
<name>A0A2S5DJI4_9NEIS</name>
<evidence type="ECO:0000256" key="5">
    <source>
        <dbReference type="PIRNR" id="PIRNR038471"/>
    </source>
</evidence>
<evidence type="ECO:0000256" key="4">
    <source>
        <dbReference type="ARBA" id="ARBA00032089"/>
    </source>
</evidence>
<comment type="caution">
    <text evidence="9">The sequence shown here is derived from an EMBL/GenBank/DDBJ whole genome shotgun (WGS) entry which is preliminary data.</text>
</comment>
<dbReference type="GO" id="GO:0005886">
    <property type="term" value="C:plasma membrane"/>
    <property type="evidence" value="ECO:0007669"/>
    <property type="project" value="TreeGrafter"/>
</dbReference>
<dbReference type="Proteomes" id="UP000237082">
    <property type="component" value="Unassembled WGS sequence"/>
</dbReference>
<dbReference type="InterPro" id="IPR042175">
    <property type="entry name" value="Cell/Rod_MreC_2"/>
</dbReference>
<feature type="coiled-coil region" evidence="6">
    <location>
        <begin position="92"/>
        <end position="119"/>
    </location>
</feature>
<evidence type="ECO:0000313" key="10">
    <source>
        <dbReference type="Proteomes" id="UP000237082"/>
    </source>
</evidence>
<dbReference type="InterPro" id="IPR007221">
    <property type="entry name" value="MreC"/>
</dbReference>
<dbReference type="Pfam" id="PF04085">
    <property type="entry name" value="MreC"/>
    <property type="match status" value="1"/>
</dbReference>
<keyword evidence="10" id="KW-1185">Reference proteome</keyword>
<dbReference type="PANTHER" id="PTHR34138">
    <property type="entry name" value="CELL SHAPE-DETERMINING PROTEIN MREC"/>
    <property type="match status" value="1"/>
</dbReference>
<comment type="function">
    <text evidence="5">Involved in formation and maintenance of cell shape.</text>
</comment>
<feature type="region of interest" description="Disordered" evidence="7">
    <location>
        <begin position="274"/>
        <end position="302"/>
    </location>
</feature>
<dbReference type="PANTHER" id="PTHR34138:SF1">
    <property type="entry name" value="CELL SHAPE-DETERMINING PROTEIN MREC"/>
    <property type="match status" value="1"/>
</dbReference>